<dbReference type="Proteomes" id="UP000215086">
    <property type="component" value="Chromosome"/>
</dbReference>
<proteinExistence type="predicted"/>
<organism evidence="1 2">
    <name type="scientific">Thermogutta terrifontis</name>
    <dbReference type="NCBI Taxonomy" id="1331910"/>
    <lineage>
        <taxon>Bacteria</taxon>
        <taxon>Pseudomonadati</taxon>
        <taxon>Planctomycetota</taxon>
        <taxon>Planctomycetia</taxon>
        <taxon>Pirellulales</taxon>
        <taxon>Thermoguttaceae</taxon>
        <taxon>Thermogutta</taxon>
    </lineage>
</organism>
<accession>A0A286R9U9</accession>
<dbReference type="RefSeq" id="WP_095413585.1">
    <property type="nucleotide sequence ID" value="NZ_CP018477.1"/>
</dbReference>
<dbReference type="EMBL" id="CP018477">
    <property type="protein sequence ID" value="ASV72745.1"/>
    <property type="molecule type" value="Genomic_DNA"/>
</dbReference>
<keyword evidence="2" id="KW-1185">Reference proteome</keyword>
<reference evidence="1 2" key="1">
    <citation type="journal article" name="Front. Microbiol.">
        <title>Sugar Metabolism of the First Thermophilic Planctomycete Thermogutta terrifontis: Comparative Genomic and Transcriptomic Approaches.</title>
        <authorList>
            <person name="Elcheninov A.G."/>
            <person name="Menzel P."/>
            <person name="Gudbergsdottir S.R."/>
            <person name="Slesarev A.I."/>
            <person name="Kadnikov V.V."/>
            <person name="Krogh A."/>
            <person name="Bonch-Osmolovskaya E.A."/>
            <person name="Peng X."/>
            <person name="Kublanov I.V."/>
        </authorList>
    </citation>
    <scope>NUCLEOTIDE SEQUENCE [LARGE SCALE GENOMIC DNA]</scope>
    <source>
        <strain evidence="1 2">R1</strain>
    </source>
</reference>
<name>A0A286R9U9_9BACT</name>
<evidence type="ECO:0000313" key="2">
    <source>
        <dbReference type="Proteomes" id="UP000215086"/>
    </source>
</evidence>
<sequence length="329" mass="36842">MTWKIFAPDNNNRPRENAVEIPPNLSPARVATGPFSRRDLLRWLSLGLTLVLNGDVHPVLAEVGASRGPNEPPRGKAAKQEAVSRIPLDQLSPTWRGQVLEVVNHAAMFQVMNSPIIECEPEFYRFLVEHPEVIVAMWQALGITKLKLDVLGPRQYRLDDSAGTIAQVVYIYTGTTQHVVYSEGSYSGPLMLRPVRGKVVVVLNSSFLREAGGTPYVSAQLDLYVQVEQAGMELLTRAIHPLLGSMTENNYQQTMSFVGSVYRTARLRPITLQRLTADLKIDSQTRQTLADWITRISTWEESEQTRAAMADGLPSLDEQSLRPERILRQ</sequence>
<protein>
    <submittedName>
        <fullName evidence="1">Uncharacterized protein</fullName>
    </submittedName>
</protein>
<evidence type="ECO:0000313" key="1">
    <source>
        <dbReference type="EMBL" id="ASV72745.1"/>
    </source>
</evidence>
<dbReference type="KEGG" id="ttf:THTE_0143"/>
<gene>
    <name evidence="1" type="ORF">THTE_0143</name>
</gene>
<dbReference type="AlphaFoldDB" id="A0A286R9U9"/>
<dbReference type="OrthoDB" id="291981at2"/>